<gene>
    <name evidence="2" type="ORF">H4R20_003924</name>
</gene>
<name>A0A9W8HUB5_9FUNG</name>
<keyword evidence="3" id="KW-1185">Reference proteome</keyword>
<feature type="non-terminal residue" evidence="2">
    <location>
        <position position="304"/>
    </location>
</feature>
<dbReference type="Proteomes" id="UP001140094">
    <property type="component" value="Unassembled WGS sequence"/>
</dbReference>
<reference evidence="2" key="1">
    <citation type="submission" date="2022-07" db="EMBL/GenBank/DDBJ databases">
        <title>Phylogenomic reconstructions and comparative analyses of Kickxellomycotina fungi.</title>
        <authorList>
            <person name="Reynolds N.K."/>
            <person name="Stajich J.E."/>
            <person name="Barry K."/>
            <person name="Grigoriev I.V."/>
            <person name="Crous P."/>
            <person name="Smith M.E."/>
        </authorList>
    </citation>
    <scope>NUCLEOTIDE SEQUENCE</scope>
    <source>
        <strain evidence="2">NRRL 1565</strain>
    </source>
</reference>
<feature type="region of interest" description="Disordered" evidence="1">
    <location>
        <begin position="144"/>
        <end position="198"/>
    </location>
</feature>
<dbReference type="AlphaFoldDB" id="A0A9W8HUB5"/>
<feature type="region of interest" description="Disordered" evidence="1">
    <location>
        <begin position="220"/>
        <end position="304"/>
    </location>
</feature>
<sequence length="304" mass="31802">LLAKLKDVLERSIAELNGASGTDVRMDQFVDALDPENPTIRRLMCAVVKETLAPRRPSEPASPAASLRGGVPIHSSFRSGCSPAVEGAASWMGTPRNARNGPASVDLDHVRNLMEAIEIVSPHIVGAEVGGGGSPIPEMRGGWALPGQAAQGASDQPGMASSLGAGSDPHLHAMRQRRTSGQPAHSPGIPIRPARLRGRGGHINPVEFAEYAVAHMRHSPRFTPMGHGHPLGSSAASDSRSLPRSFRSAQPGLHSLHFARQQIPDGMRNPSIPGVESSHGGSRSPPGAKQTGSTSLVDGNDVRV</sequence>
<evidence type="ECO:0000313" key="3">
    <source>
        <dbReference type="Proteomes" id="UP001140094"/>
    </source>
</evidence>
<dbReference type="OrthoDB" id="3228325at2759"/>
<protein>
    <submittedName>
        <fullName evidence="2">Uncharacterized protein</fullName>
    </submittedName>
</protein>
<accession>A0A9W8HUB5</accession>
<comment type="caution">
    <text evidence="2">The sequence shown here is derived from an EMBL/GenBank/DDBJ whole genome shotgun (WGS) entry which is preliminary data.</text>
</comment>
<organism evidence="2 3">
    <name type="scientific">Coemansia guatemalensis</name>
    <dbReference type="NCBI Taxonomy" id="2761395"/>
    <lineage>
        <taxon>Eukaryota</taxon>
        <taxon>Fungi</taxon>
        <taxon>Fungi incertae sedis</taxon>
        <taxon>Zoopagomycota</taxon>
        <taxon>Kickxellomycotina</taxon>
        <taxon>Kickxellomycetes</taxon>
        <taxon>Kickxellales</taxon>
        <taxon>Kickxellaceae</taxon>
        <taxon>Coemansia</taxon>
    </lineage>
</organism>
<dbReference type="EMBL" id="JANBUO010000919">
    <property type="protein sequence ID" value="KAJ2800809.1"/>
    <property type="molecule type" value="Genomic_DNA"/>
</dbReference>
<proteinExistence type="predicted"/>
<evidence type="ECO:0000256" key="1">
    <source>
        <dbReference type="SAM" id="MobiDB-lite"/>
    </source>
</evidence>
<evidence type="ECO:0000313" key="2">
    <source>
        <dbReference type="EMBL" id="KAJ2800809.1"/>
    </source>
</evidence>